<dbReference type="EMBL" id="CAJNJA010074790">
    <property type="protein sequence ID" value="CAE7913449.1"/>
    <property type="molecule type" value="Genomic_DNA"/>
</dbReference>
<reference evidence="2" key="1">
    <citation type="submission" date="2021-02" db="EMBL/GenBank/DDBJ databases">
        <authorList>
            <person name="Dougan E. K."/>
            <person name="Rhodes N."/>
            <person name="Thang M."/>
            <person name="Chan C."/>
        </authorList>
    </citation>
    <scope>NUCLEOTIDE SEQUENCE</scope>
</reference>
<proteinExistence type="predicted"/>
<feature type="transmembrane region" description="Helical" evidence="1">
    <location>
        <begin position="104"/>
        <end position="125"/>
    </location>
</feature>
<accession>A0A813BN95</accession>
<keyword evidence="1" id="KW-0812">Transmembrane</keyword>
<keyword evidence="1" id="KW-0472">Membrane</keyword>
<evidence type="ECO:0000256" key="1">
    <source>
        <dbReference type="SAM" id="Phobius"/>
    </source>
</evidence>
<comment type="caution">
    <text evidence="2">The sequence shown here is derived from an EMBL/GenBank/DDBJ whole genome shotgun (WGS) entry which is preliminary data.</text>
</comment>
<evidence type="ECO:0000313" key="3">
    <source>
        <dbReference type="Proteomes" id="UP000601435"/>
    </source>
</evidence>
<feature type="transmembrane region" description="Helical" evidence="1">
    <location>
        <begin position="216"/>
        <end position="235"/>
    </location>
</feature>
<name>A0A813BN95_9DINO</name>
<dbReference type="OrthoDB" id="409438at2759"/>
<organism evidence="2 3">
    <name type="scientific">Symbiodinium necroappetens</name>
    <dbReference type="NCBI Taxonomy" id="1628268"/>
    <lineage>
        <taxon>Eukaryota</taxon>
        <taxon>Sar</taxon>
        <taxon>Alveolata</taxon>
        <taxon>Dinophyceae</taxon>
        <taxon>Suessiales</taxon>
        <taxon>Symbiodiniaceae</taxon>
        <taxon>Symbiodinium</taxon>
    </lineage>
</organism>
<gene>
    <name evidence="2" type="primary">pmp10</name>
    <name evidence="2" type="ORF">SNEC2469_LOCUS31202</name>
</gene>
<evidence type="ECO:0000313" key="2">
    <source>
        <dbReference type="EMBL" id="CAE7913449.1"/>
    </source>
</evidence>
<dbReference type="PANTHER" id="PTHR11319:SF35">
    <property type="entry name" value="OUTER MEMBRANE PROTEIN PMPC-RELATED"/>
    <property type="match status" value="1"/>
</dbReference>
<feature type="transmembrane region" description="Helical" evidence="1">
    <location>
        <begin position="241"/>
        <end position="269"/>
    </location>
</feature>
<feature type="transmembrane region" description="Helical" evidence="1">
    <location>
        <begin position="47"/>
        <end position="68"/>
    </location>
</feature>
<feature type="transmembrane region" description="Helical" evidence="1">
    <location>
        <begin position="18"/>
        <end position="40"/>
    </location>
</feature>
<dbReference type="PANTHER" id="PTHR11319">
    <property type="entry name" value="G PROTEIN-COUPLED RECEPTOR-RELATED"/>
    <property type="match status" value="1"/>
</dbReference>
<feature type="non-terminal residue" evidence="2">
    <location>
        <position position="279"/>
    </location>
</feature>
<keyword evidence="1" id="KW-1133">Transmembrane helix</keyword>
<dbReference type="AlphaFoldDB" id="A0A813BN95"/>
<protein>
    <submittedName>
        <fullName evidence="2">Pmp10 protein</fullName>
    </submittedName>
</protein>
<dbReference type="Proteomes" id="UP000601435">
    <property type="component" value="Unassembled WGS sequence"/>
</dbReference>
<sequence length="279" mass="31209">SSVSSFDCWGLADGPVNLFYSIALSWAIPVLLLLLSWSWLGLRSWRLCLVVWGNVFIPPLMGAAATLVPCFSTHEGGRRFLMYEAAFETPCASKLTESMVLPRFWLAVGTTVLLAVIGPVLWLSLAMSISSMRRGVEDDRTVGFLVAGYEPGCRWWEVTVLVRKSAIYVVAACFPMSWAPEAHLVYLLLITVVAELVHCSIRPYVSPRLNRLEGQVLGVSCTNLVLVISLLSEWPYRPYSIYVGTCVLLFLLTAGTYLFFLCFYIRAVFTRDDSQKGRR</sequence>
<keyword evidence="3" id="KW-1185">Reference proteome</keyword>